<dbReference type="SUPFAM" id="SSF48371">
    <property type="entry name" value="ARM repeat"/>
    <property type="match status" value="1"/>
</dbReference>
<evidence type="ECO:0000256" key="1">
    <source>
        <dbReference type="ARBA" id="ARBA00022723"/>
    </source>
</evidence>
<dbReference type="PROSITE" id="PS50865">
    <property type="entry name" value="ZF_MYND_2"/>
    <property type="match status" value="1"/>
</dbReference>
<gene>
    <name evidence="6" type="ORF">SISSUDRAFT_1044986</name>
</gene>
<feature type="domain" description="MYND-type" evidence="5">
    <location>
        <begin position="588"/>
        <end position="626"/>
    </location>
</feature>
<dbReference type="InterPro" id="IPR002893">
    <property type="entry name" value="Znf_MYND"/>
</dbReference>
<dbReference type="Proteomes" id="UP000076798">
    <property type="component" value="Unassembled WGS sequence"/>
</dbReference>
<organism evidence="6 7">
    <name type="scientific">Sistotremastrum suecicum HHB10207 ss-3</name>
    <dbReference type="NCBI Taxonomy" id="1314776"/>
    <lineage>
        <taxon>Eukaryota</taxon>
        <taxon>Fungi</taxon>
        <taxon>Dikarya</taxon>
        <taxon>Basidiomycota</taxon>
        <taxon>Agaricomycotina</taxon>
        <taxon>Agaricomycetes</taxon>
        <taxon>Sistotremastrales</taxon>
        <taxon>Sistotremastraceae</taxon>
        <taxon>Sistotremastrum</taxon>
    </lineage>
</organism>
<sequence>MSKLYLQNKKSDYMVLEVLALVGALCVDAVLRDKIYKDGWLPRITETLGRPRIRRMIPRTLQSLIVHPSKEIAEDLCMNFIPKSASLLLDPTLSPTDANAILDMMDVALTHAAALVTVSEISSLLKLKGKDFNALKIVDFLLDRMAKSRGNESDISNTTCVEMSVLSYLTCIFRELAYSTPRLLIWLVACLRSVSLKIRASAMHALVEIWVKKTWPPSTFGAVDLMRAWTDGFNPELLQRLEVYGWKRCYGCLGLTCLDSLPGVINPELPQLNFSNLGKYMAALPVGMDDLIFSRPFRWKSTAYPFDTWADALPRMADHLRSNSEIDFAEIVDLKYLIHLGKYDEIPERAEQAVRRRPDIGFWHYALARNPAGKTDDVLKRAQETIQNQHLSLDQRHYLLYQYSGLILGSVVKGLHSARPSEQLWSDMLSRLSSWYQSLKAVLRDCAPDTPALYFLASVLGLFHVLIRGPELRLDTFKTEIGSLVENSALITNIHKFLMLPKKNTSDYAPVGERKLEDFVVKNVAAAAAEWKNWIERTNKCAWAEAERERNNSLPSSLGPNPDAEKSDLDRTTVISFETNSKMHFYHCSWCSNASVGLLKCAVCESARYCNKECQKLDWKAHKKICKSPEITI</sequence>
<dbReference type="AlphaFoldDB" id="A0A166ERC8"/>
<dbReference type="SUPFAM" id="SSF144232">
    <property type="entry name" value="HIT/MYND zinc finger-like"/>
    <property type="match status" value="1"/>
</dbReference>
<dbReference type="GO" id="GO:0008270">
    <property type="term" value="F:zinc ion binding"/>
    <property type="evidence" value="ECO:0007669"/>
    <property type="project" value="UniProtKB-KW"/>
</dbReference>
<keyword evidence="1" id="KW-0479">Metal-binding</keyword>
<name>A0A166ERC8_9AGAM</name>
<dbReference type="Gene3D" id="6.10.140.2220">
    <property type="match status" value="1"/>
</dbReference>
<dbReference type="InterPro" id="IPR016024">
    <property type="entry name" value="ARM-type_fold"/>
</dbReference>
<evidence type="ECO:0000313" key="7">
    <source>
        <dbReference type="Proteomes" id="UP000076798"/>
    </source>
</evidence>
<protein>
    <recommendedName>
        <fullName evidence="5">MYND-type domain-containing protein</fullName>
    </recommendedName>
</protein>
<proteinExistence type="predicted"/>
<evidence type="ECO:0000313" key="6">
    <source>
        <dbReference type="EMBL" id="KZT39857.1"/>
    </source>
</evidence>
<evidence type="ECO:0000256" key="2">
    <source>
        <dbReference type="ARBA" id="ARBA00022771"/>
    </source>
</evidence>
<evidence type="ECO:0000259" key="5">
    <source>
        <dbReference type="PROSITE" id="PS50865"/>
    </source>
</evidence>
<evidence type="ECO:0000256" key="3">
    <source>
        <dbReference type="ARBA" id="ARBA00022833"/>
    </source>
</evidence>
<dbReference type="EMBL" id="KV428040">
    <property type="protein sequence ID" value="KZT39857.1"/>
    <property type="molecule type" value="Genomic_DNA"/>
</dbReference>
<dbReference type="STRING" id="1314776.A0A166ERC8"/>
<keyword evidence="7" id="KW-1185">Reference proteome</keyword>
<evidence type="ECO:0000256" key="4">
    <source>
        <dbReference type="PROSITE-ProRule" id="PRU00134"/>
    </source>
</evidence>
<dbReference type="OrthoDB" id="341421at2759"/>
<accession>A0A166ERC8</accession>
<dbReference type="Pfam" id="PF01753">
    <property type="entry name" value="zf-MYND"/>
    <property type="match status" value="1"/>
</dbReference>
<keyword evidence="3" id="KW-0862">Zinc</keyword>
<keyword evidence="2 4" id="KW-0863">Zinc-finger</keyword>
<reference evidence="6 7" key="1">
    <citation type="journal article" date="2016" name="Mol. Biol. Evol.">
        <title>Comparative Genomics of Early-Diverging Mushroom-Forming Fungi Provides Insights into the Origins of Lignocellulose Decay Capabilities.</title>
        <authorList>
            <person name="Nagy L.G."/>
            <person name="Riley R."/>
            <person name="Tritt A."/>
            <person name="Adam C."/>
            <person name="Daum C."/>
            <person name="Floudas D."/>
            <person name="Sun H."/>
            <person name="Yadav J.S."/>
            <person name="Pangilinan J."/>
            <person name="Larsson K.H."/>
            <person name="Matsuura K."/>
            <person name="Barry K."/>
            <person name="Labutti K."/>
            <person name="Kuo R."/>
            <person name="Ohm R.A."/>
            <person name="Bhattacharya S.S."/>
            <person name="Shirouzu T."/>
            <person name="Yoshinaga Y."/>
            <person name="Martin F.M."/>
            <person name="Grigoriev I.V."/>
            <person name="Hibbett D.S."/>
        </authorList>
    </citation>
    <scope>NUCLEOTIDE SEQUENCE [LARGE SCALE GENOMIC DNA]</scope>
    <source>
        <strain evidence="6 7">HHB10207 ss-3</strain>
    </source>
</reference>